<gene>
    <name evidence="2" type="ORF">ADU59_10445</name>
</gene>
<sequence length="270" mass="29361">MTTISFALNHMTAPALPLDEFFTLVKSLGISAVEIRNDLAGNAIIDGTPAETIKTLAEKDGLTIISINALQRFNEWNDDRAREAQELITYAQNCGAKALVLVPVNDGSGRKDGERQANLLAALTALKPMLDEAGVIGLVEPLGFEICSLRSKTEAVEGIRAVGGENTFRIVHDTFHHHLAGEEKFHPEFTGLVHISGVTDPNITVSTMRDPHRVLVDANDRLDNAGQAKKLRASGYAGPFSFEPFSPVVHQHSDIRTAVRESMEFLAARV</sequence>
<dbReference type="OrthoDB" id="2274384at2"/>
<dbReference type="PANTHER" id="PTHR12110:SF48">
    <property type="entry name" value="BLL3656 PROTEIN"/>
    <property type="match status" value="1"/>
</dbReference>
<dbReference type="PIRSF" id="PIRSF036778">
    <property type="entry name" value="UCP036778"/>
    <property type="match status" value="1"/>
</dbReference>
<feature type="domain" description="Xylose isomerase-like TIM barrel" evidence="1">
    <location>
        <begin position="22"/>
        <end position="267"/>
    </location>
</feature>
<keyword evidence="2" id="KW-0413">Isomerase</keyword>
<dbReference type="Pfam" id="PF01261">
    <property type="entry name" value="AP_endonuc_2"/>
    <property type="match status" value="1"/>
</dbReference>
<dbReference type="InterPro" id="IPR050312">
    <property type="entry name" value="IolE/XylAMocC-like"/>
</dbReference>
<evidence type="ECO:0000259" key="1">
    <source>
        <dbReference type="Pfam" id="PF01261"/>
    </source>
</evidence>
<evidence type="ECO:0000313" key="2">
    <source>
        <dbReference type="EMBL" id="OBZ95768.1"/>
    </source>
</evidence>
<reference evidence="2 3" key="1">
    <citation type="journal article" date="2016" name="Syst. Appl. Microbiol.">
        <title>Pararhizobium polonicum sp. nov. isolated from tumors on stone fruit rootstocks.</title>
        <authorList>
            <person name="Pulawska J."/>
            <person name="Kuzmanovic N."/>
            <person name="Willems A."/>
            <person name="Pothier J.F."/>
        </authorList>
    </citation>
    <scope>NUCLEOTIDE SEQUENCE [LARGE SCALE GENOMIC DNA]</scope>
    <source>
        <strain evidence="2 3">F5.1</strain>
    </source>
</reference>
<dbReference type="InterPro" id="IPR013022">
    <property type="entry name" value="Xyl_isomerase-like_TIM-brl"/>
</dbReference>
<dbReference type="InterPro" id="IPR036237">
    <property type="entry name" value="Xyl_isomerase-like_sf"/>
</dbReference>
<dbReference type="STRING" id="1612624.ADU59_10445"/>
<dbReference type="AlphaFoldDB" id="A0A1C7P3E3"/>
<dbReference type="GO" id="GO:0016853">
    <property type="term" value="F:isomerase activity"/>
    <property type="evidence" value="ECO:0007669"/>
    <property type="project" value="UniProtKB-KW"/>
</dbReference>
<dbReference type="PANTHER" id="PTHR12110">
    <property type="entry name" value="HYDROXYPYRUVATE ISOMERASE"/>
    <property type="match status" value="1"/>
</dbReference>
<dbReference type="RefSeq" id="WP_068954022.1">
    <property type="nucleotide sequence ID" value="NZ_LGLV01000006.1"/>
</dbReference>
<organism evidence="2 3">
    <name type="scientific">Pararhizobium polonicum</name>
    <dbReference type="NCBI Taxonomy" id="1612624"/>
    <lineage>
        <taxon>Bacteria</taxon>
        <taxon>Pseudomonadati</taxon>
        <taxon>Pseudomonadota</taxon>
        <taxon>Alphaproteobacteria</taxon>
        <taxon>Hyphomicrobiales</taxon>
        <taxon>Rhizobiaceae</taxon>
        <taxon>Rhizobium/Agrobacterium group</taxon>
        <taxon>Pararhizobium</taxon>
    </lineage>
</organism>
<dbReference type="InterPro" id="IPR014621">
    <property type="entry name" value="UCP036778_sugar_epimerase"/>
</dbReference>
<accession>A0A1C7P3E3</accession>
<evidence type="ECO:0000313" key="3">
    <source>
        <dbReference type="Proteomes" id="UP000093111"/>
    </source>
</evidence>
<dbReference type="Gene3D" id="3.20.20.150">
    <property type="entry name" value="Divalent-metal-dependent TIM barrel enzymes"/>
    <property type="match status" value="1"/>
</dbReference>
<name>A0A1C7P3E3_9HYPH</name>
<protein>
    <submittedName>
        <fullName evidence="2">Xylose isomerase</fullName>
    </submittedName>
</protein>
<proteinExistence type="predicted"/>
<dbReference type="SUPFAM" id="SSF51658">
    <property type="entry name" value="Xylose isomerase-like"/>
    <property type="match status" value="1"/>
</dbReference>
<dbReference type="EMBL" id="LGLV01000006">
    <property type="protein sequence ID" value="OBZ95768.1"/>
    <property type="molecule type" value="Genomic_DNA"/>
</dbReference>
<dbReference type="Proteomes" id="UP000093111">
    <property type="component" value="Unassembled WGS sequence"/>
</dbReference>
<keyword evidence="3" id="KW-1185">Reference proteome</keyword>
<dbReference type="PATRIC" id="fig|1612624.7.peg.3641"/>
<comment type="caution">
    <text evidence="2">The sequence shown here is derived from an EMBL/GenBank/DDBJ whole genome shotgun (WGS) entry which is preliminary data.</text>
</comment>